<evidence type="ECO:0000313" key="3">
    <source>
        <dbReference type="Proteomes" id="UP001356170"/>
    </source>
</evidence>
<proteinExistence type="predicted"/>
<evidence type="ECO:0000256" key="1">
    <source>
        <dbReference type="SAM" id="Phobius"/>
    </source>
</evidence>
<name>A0ABU7V129_9GAMM</name>
<sequence length="86" mass="9125">MSALQIAIACSSFAVCSVVLWQLKHQCNTYTASNQALGYARLLLFVFAAWRGADALNSVGQPSATWAYALFAAVAAVVIGLQGEQE</sequence>
<protein>
    <submittedName>
        <fullName evidence="2">Uncharacterized protein</fullName>
    </submittedName>
</protein>
<gene>
    <name evidence="2" type="ORF">V3390_09245</name>
</gene>
<accession>A0ABU7V129</accession>
<keyword evidence="1" id="KW-1133">Transmembrane helix</keyword>
<evidence type="ECO:0000313" key="2">
    <source>
        <dbReference type="EMBL" id="MEF2156405.1"/>
    </source>
</evidence>
<feature type="transmembrane region" description="Helical" evidence="1">
    <location>
        <begin position="65"/>
        <end position="83"/>
    </location>
</feature>
<dbReference type="Proteomes" id="UP001356170">
    <property type="component" value="Unassembled WGS sequence"/>
</dbReference>
<dbReference type="EMBL" id="JAZHBO010000002">
    <property type="protein sequence ID" value="MEF2156405.1"/>
    <property type="molecule type" value="Genomic_DNA"/>
</dbReference>
<organism evidence="2 3">
    <name type="scientific">Aquilutibacter rugosus</name>
    <dbReference type="NCBI Taxonomy" id="3115820"/>
    <lineage>
        <taxon>Bacteria</taxon>
        <taxon>Pseudomonadati</taxon>
        <taxon>Pseudomonadota</taxon>
        <taxon>Gammaproteobacteria</taxon>
        <taxon>Lysobacterales</taxon>
        <taxon>Lysobacteraceae</taxon>
        <taxon>Aquilutibacter</taxon>
    </lineage>
</organism>
<dbReference type="RefSeq" id="WP_331704195.1">
    <property type="nucleotide sequence ID" value="NZ_JAZHBO010000002.1"/>
</dbReference>
<reference evidence="2 3" key="1">
    <citation type="submission" date="2024-01" db="EMBL/GenBank/DDBJ databases">
        <title>Novel species of the genus Luteimonas isolated from rivers.</title>
        <authorList>
            <person name="Lu H."/>
        </authorList>
    </citation>
    <scope>NUCLEOTIDE SEQUENCE [LARGE SCALE GENOMIC DNA]</scope>
    <source>
        <strain evidence="2 3">FXH3W</strain>
    </source>
</reference>
<keyword evidence="1" id="KW-0812">Transmembrane</keyword>
<keyword evidence="1" id="KW-0472">Membrane</keyword>
<keyword evidence="3" id="KW-1185">Reference proteome</keyword>
<feature type="transmembrane region" description="Helical" evidence="1">
    <location>
        <begin position="36"/>
        <end position="53"/>
    </location>
</feature>
<comment type="caution">
    <text evidence="2">The sequence shown here is derived from an EMBL/GenBank/DDBJ whole genome shotgun (WGS) entry which is preliminary data.</text>
</comment>
<feature type="transmembrane region" description="Helical" evidence="1">
    <location>
        <begin position="6"/>
        <end position="24"/>
    </location>
</feature>